<proteinExistence type="predicted"/>
<feature type="compositionally biased region" description="Acidic residues" evidence="1">
    <location>
        <begin position="35"/>
        <end position="52"/>
    </location>
</feature>
<feature type="region of interest" description="Disordered" evidence="1">
    <location>
        <begin position="1"/>
        <end position="52"/>
    </location>
</feature>
<keyword evidence="3" id="KW-1185">Reference proteome</keyword>
<evidence type="ECO:0000256" key="1">
    <source>
        <dbReference type="SAM" id="MobiDB-lite"/>
    </source>
</evidence>
<organism evidence="2 3">
    <name type="scientific">Phytophthora citrophthora</name>
    <dbReference type="NCBI Taxonomy" id="4793"/>
    <lineage>
        <taxon>Eukaryota</taxon>
        <taxon>Sar</taxon>
        <taxon>Stramenopiles</taxon>
        <taxon>Oomycota</taxon>
        <taxon>Peronosporomycetes</taxon>
        <taxon>Peronosporales</taxon>
        <taxon>Peronosporaceae</taxon>
        <taxon>Phytophthora</taxon>
    </lineage>
</organism>
<dbReference type="Proteomes" id="UP001259832">
    <property type="component" value="Unassembled WGS sequence"/>
</dbReference>
<reference evidence="2" key="1">
    <citation type="submission" date="2023-08" db="EMBL/GenBank/DDBJ databases">
        <title>Reference Genome Resource for the Citrus Pathogen Phytophthora citrophthora.</title>
        <authorList>
            <person name="Moller H."/>
            <person name="Coetzee B."/>
            <person name="Rose L.J."/>
            <person name="Van Niekerk J.M."/>
        </authorList>
    </citation>
    <scope>NUCLEOTIDE SEQUENCE</scope>
    <source>
        <strain evidence="2">STE-U-9442</strain>
    </source>
</reference>
<evidence type="ECO:0000313" key="3">
    <source>
        <dbReference type="Proteomes" id="UP001259832"/>
    </source>
</evidence>
<gene>
    <name evidence="2" type="ORF">P3T76_007921</name>
</gene>
<sequence length="258" mass="29963">MGRKRKKSNYLDDWDIGEGAQDSDLLPPPFKIVGETEDFDSEEENKTEDNEDDAVAIVLSPFQTPSQEPSPTYQLNQSTKNIHSSAICKLPRVCRLPRVLEEIKRVCVVMKQVQWDGWHLANLHILRCLKEKDDVLGLDQMLFYRCCVATLNNMELRDRPKAETKYTSFYKTCQRYWAGCEQVTSYQTEFTGNGSRMINEPAKLMSINALNMVALHFRQRLHQYVRFKYAEEGKLELSYKQTKQLVGSCYRGKSVSRR</sequence>
<accession>A0AAD9GL71</accession>
<name>A0AAD9GL71_9STRA</name>
<dbReference type="AlphaFoldDB" id="A0AAD9GL71"/>
<comment type="caution">
    <text evidence="2">The sequence shown here is derived from an EMBL/GenBank/DDBJ whole genome shotgun (WGS) entry which is preliminary data.</text>
</comment>
<protein>
    <submittedName>
        <fullName evidence="2">Uncharacterized protein</fullName>
    </submittedName>
</protein>
<evidence type="ECO:0000313" key="2">
    <source>
        <dbReference type="EMBL" id="KAK1940470.1"/>
    </source>
</evidence>
<dbReference type="EMBL" id="JASMQC010000014">
    <property type="protein sequence ID" value="KAK1940470.1"/>
    <property type="molecule type" value="Genomic_DNA"/>
</dbReference>